<keyword evidence="2 8" id="KW-0489">Methyltransferase</keyword>
<dbReference type="EMBL" id="AOGE01000011">
    <property type="protein sequence ID" value="ELT50256.1"/>
    <property type="molecule type" value="Genomic_DNA"/>
</dbReference>
<keyword evidence="4" id="KW-0949">S-adenosyl-L-methionine</keyword>
<gene>
    <name evidence="8" type="ORF">D584_04908</name>
</gene>
<dbReference type="EC" id="2.1.1.37" evidence="1"/>
<dbReference type="GO" id="GO:0044027">
    <property type="term" value="P:negative regulation of gene expression via chromosomal CpG island methylation"/>
    <property type="evidence" value="ECO:0007669"/>
    <property type="project" value="TreeGrafter"/>
</dbReference>
<evidence type="ECO:0000256" key="5">
    <source>
        <dbReference type="ARBA" id="ARBA00022747"/>
    </source>
</evidence>
<feature type="region of interest" description="Disordered" evidence="7">
    <location>
        <begin position="462"/>
        <end position="481"/>
    </location>
</feature>
<evidence type="ECO:0000256" key="3">
    <source>
        <dbReference type="ARBA" id="ARBA00022679"/>
    </source>
</evidence>
<dbReference type="RefSeq" id="WP_006470846.1">
    <property type="nucleotide sequence ID" value="NZ_AOGE01000011.1"/>
</dbReference>
<dbReference type="PRINTS" id="PR00105">
    <property type="entry name" value="C5METTRFRASE"/>
</dbReference>
<dbReference type="Gene3D" id="3.40.50.150">
    <property type="entry name" value="Vaccinia Virus protein VP39"/>
    <property type="match status" value="1"/>
</dbReference>
<evidence type="ECO:0000256" key="2">
    <source>
        <dbReference type="ARBA" id="ARBA00022603"/>
    </source>
</evidence>
<evidence type="ECO:0000256" key="1">
    <source>
        <dbReference type="ARBA" id="ARBA00011975"/>
    </source>
</evidence>
<evidence type="ECO:0000256" key="6">
    <source>
        <dbReference type="ARBA" id="ARBA00047422"/>
    </source>
</evidence>
<protein>
    <recommendedName>
        <fullName evidence="1">DNA (cytosine-5-)-methyltransferase</fullName>
        <ecNumber evidence="1">2.1.1.37</ecNumber>
    </recommendedName>
</protein>
<comment type="catalytic activity">
    <reaction evidence="6">
        <text>a 2'-deoxycytidine in DNA + S-adenosyl-L-methionine = a 5-methyl-2'-deoxycytidine in DNA + S-adenosyl-L-homocysteine + H(+)</text>
        <dbReference type="Rhea" id="RHEA:13681"/>
        <dbReference type="Rhea" id="RHEA-COMP:11369"/>
        <dbReference type="Rhea" id="RHEA-COMP:11370"/>
        <dbReference type="ChEBI" id="CHEBI:15378"/>
        <dbReference type="ChEBI" id="CHEBI:57856"/>
        <dbReference type="ChEBI" id="CHEBI:59789"/>
        <dbReference type="ChEBI" id="CHEBI:85452"/>
        <dbReference type="ChEBI" id="CHEBI:85454"/>
        <dbReference type="EC" id="2.1.1.37"/>
    </reaction>
</comment>
<name>M5K3A9_9HYPH</name>
<dbReference type="GO" id="GO:0003886">
    <property type="term" value="F:DNA (cytosine-5-)-methyltransferase activity"/>
    <property type="evidence" value="ECO:0007669"/>
    <property type="project" value="UniProtKB-EC"/>
</dbReference>
<reference evidence="8 9" key="1">
    <citation type="journal article" date="2013" name="Gut Pathog.">
        <title>Draft genome of Ochrobactrum intermedium strain M86 isolated from non-ulcer dyspeptic individual from India.</title>
        <authorList>
            <person name="Kulkarni G."/>
            <person name="Dhotre D."/>
            <person name="Dharne M."/>
            <person name="Shetty S."/>
            <person name="Chowdhury S."/>
            <person name="Misra V."/>
            <person name="Misra S."/>
            <person name="Patole M."/>
            <person name="Shouche Y."/>
        </authorList>
    </citation>
    <scope>NUCLEOTIDE SEQUENCE [LARGE SCALE GENOMIC DNA]</scope>
    <source>
        <strain evidence="8 9">M86</strain>
    </source>
</reference>
<evidence type="ECO:0000313" key="9">
    <source>
        <dbReference type="Proteomes" id="UP000011971"/>
    </source>
</evidence>
<dbReference type="SUPFAM" id="SSF53335">
    <property type="entry name" value="S-adenosyl-L-methionine-dependent methyltransferases"/>
    <property type="match status" value="1"/>
</dbReference>
<dbReference type="Proteomes" id="UP000011971">
    <property type="component" value="Unassembled WGS sequence"/>
</dbReference>
<dbReference type="InterPro" id="IPR001525">
    <property type="entry name" value="C5_MeTfrase"/>
</dbReference>
<keyword evidence="3" id="KW-0808">Transferase</keyword>
<dbReference type="AlphaFoldDB" id="M5K3A9"/>
<dbReference type="GO" id="GO:0003677">
    <property type="term" value="F:DNA binding"/>
    <property type="evidence" value="ECO:0007669"/>
    <property type="project" value="TreeGrafter"/>
</dbReference>
<accession>M5K3A9</accession>
<dbReference type="PANTHER" id="PTHR10629">
    <property type="entry name" value="CYTOSINE-SPECIFIC METHYLTRANSFERASE"/>
    <property type="match status" value="1"/>
</dbReference>
<comment type="caution">
    <text evidence="8">The sequence shown here is derived from an EMBL/GenBank/DDBJ whole genome shotgun (WGS) entry which is preliminary data.</text>
</comment>
<dbReference type="GO" id="GO:0032259">
    <property type="term" value="P:methylation"/>
    <property type="evidence" value="ECO:0007669"/>
    <property type="project" value="UniProtKB-KW"/>
</dbReference>
<evidence type="ECO:0000313" key="8">
    <source>
        <dbReference type="EMBL" id="ELT50256.1"/>
    </source>
</evidence>
<dbReference type="GO" id="GO:0009307">
    <property type="term" value="P:DNA restriction-modification system"/>
    <property type="evidence" value="ECO:0007669"/>
    <property type="project" value="UniProtKB-KW"/>
</dbReference>
<evidence type="ECO:0000256" key="7">
    <source>
        <dbReference type="SAM" id="MobiDB-lite"/>
    </source>
</evidence>
<dbReference type="Pfam" id="PF00145">
    <property type="entry name" value="DNA_methylase"/>
    <property type="match status" value="2"/>
</dbReference>
<dbReference type="PANTHER" id="PTHR10629:SF52">
    <property type="entry name" value="DNA (CYTOSINE-5)-METHYLTRANSFERASE 1"/>
    <property type="match status" value="1"/>
</dbReference>
<dbReference type="InterPro" id="IPR029063">
    <property type="entry name" value="SAM-dependent_MTases_sf"/>
</dbReference>
<evidence type="ECO:0000256" key="4">
    <source>
        <dbReference type="ARBA" id="ARBA00022691"/>
    </source>
</evidence>
<proteinExistence type="predicted"/>
<sequence length="714" mass="77095">MSHPLPLIVDSFAGGGGASTGIEMALGRSPDIAINHNAAALALHEANHPQTLHLSENVYKIDPLDYLRGAHVGLGWFSPDCKHFSKAKGGKPVERNIRDLAWIIPGWIERIQKSGGKVDVVILENVEEFQDYGPLMETASGLMPDPERKGEYFKKWCRKIRSLGGKIEWRELRACDYGAPTIRKRFFAVIRFDGQPIVWPKPTHGAPTDPDVISGHKLPWRTAAEIIDWSLPCPSIFDTSEQIMEKHGLRSVRPLADNTMARVARGMKRYVLDAERPFLVNLTHGGRVEAVDEPFKTITGAHRGEKAVVSPHLASYYSHDKGRSERVSEIDGPLATVVTENRHALIAPSVIRFNTGATGQDAREPLSTVTANSFIKRPGGAAPLGVVAPHLMTMRNAGKPFNGADEPTHTITAGGAGLTVVAPVLTAAQHGGSTRSIDSPAHTITASTKDQNSVIVPTLVGCGGRAGQSRPRGAGEPMHTTTAKADTCIATAFVARDFGTSTGHRIDEPSHTVMPDGQGKSRLITAYMAQHNNDSRRKGGVNPGRSIDEPVSTVTQTGSQQSVVAPYLQAYYGTGDGGEENQPVRTVTTKDRHGHVEATLDVPPFTPAQAERAREVAAFLRAYGFWDEREFVTIEAGGILYVIVDIGMRMLVPRELYLAQGFPADYEIERGINGDLFSKSVQVSCCGNSVSPPVAAALVAANCSHLALRMEAAE</sequence>
<organism evidence="8 9">
    <name type="scientific">Brucella intermedia M86</name>
    <dbReference type="NCBI Taxonomy" id="1234597"/>
    <lineage>
        <taxon>Bacteria</taxon>
        <taxon>Pseudomonadati</taxon>
        <taxon>Pseudomonadota</taxon>
        <taxon>Alphaproteobacteria</taxon>
        <taxon>Hyphomicrobiales</taxon>
        <taxon>Brucellaceae</taxon>
        <taxon>Brucella/Ochrobactrum group</taxon>
        <taxon>Brucella</taxon>
    </lineage>
</organism>
<dbReference type="InterPro" id="IPR050390">
    <property type="entry name" value="C5-Methyltransferase"/>
</dbReference>
<dbReference type="PATRIC" id="fig|1234597.4.peg.1019"/>
<dbReference type="OrthoDB" id="9813719at2"/>
<dbReference type="Gene3D" id="3.90.120.10">
    <property type="entry name" value="DNA Methylase, subunit A, domain 2"/>
    <property type="match status" value="1"/>
</dbReference>
<keyword evidence="5" id="KW-0680">Restriction system</keyword>